<feature type="domain" description="UDP-glucose/GDP-mannose dehydrogenase dimerisation" evidence="3">
    <location>
        <begin position="165"/>
        <end position="260"/>
    </location>
</feature>
<reference evidence="5 6" key="1">
    <citation type="journal article" date="2016" name="Nat. Commun.">
        <title>Thousands of microbial genomes shed light on interconnected biogeochemical processes in an aquifer system.</title>
        <authorList>
            <person name="Anantharaman K."/>
            <person name="Brown C.T."/>
            <person name="Hug L.A."/>
            <person name="Sharon I."/>
            <person name="Castelle C.J."/>
            <person name="Probst A.J."/>
            <person name="Thomas B.C."/>
            <person name="Singh A."/>
            <person name="Wilkins M.J."/>
            <person name="Karaoz U."/>
            <person name="Brodie E.L."/>
            <person name="Williams K.H."/>
            <person name="Hubbard S.S."/>
            <person name="Banfield J.F."/>
        </authorList>
    </citation>
    <scope>NUCLEOTIDE SEQUENCE [LARGE SCALE GENOMIC DNA]</scope>
</reference>
<name>A0A1F7U9R3_9BACT</name>
<dbReference type="AlphaFoldDB" id="A0A1F7U9R3"/>
<dbReference type="GO" id="GO:0016628">
    <property type="term" value="F:oxidoreductase activity, acting on the CH-CH group of donors, NAD or NADP as acceptor"/>
    <property type="evidence" value="ECO:0007669"/>
    <property type="project" value="InterPro"/>
</dbReference>
<dbReference type="InterPro" id="IPR017476">
    <property type="entry name" value="UDP-Glc/GDP-Man"/>
</dbReference>
<dbReference type="PIRSF" id="PIRSF000124">
    <property type="entry name" value="UDPglc_GDPman_dh"/>
    <property type="match status" value="1"/>
</dbReference>
<dbReference type="SUPFAM" id="SSF48179">
    <property type="entry name" value="6-phosphogluconate dehydrogenase C-terminal domain-like"/>
    <property type="match status" value="1"/>
</dbReference>
<evidence type="ECO:0000259" key="3">
    <source>
        <dbReference type="Pfam" id="PF00984"/>
    </source>
</evidence>
<dbReference type="Gene3D" id="3.40.50.720">
    <property type="entry name" value="NAD(P)-binding Rossmann-like Domain"/>
    <property type="match status" value="2"/>
</dbReference>
<comment type="similarity">
    <text evidence="1 2">Belongs to the UDP-glucose/GDP-mannose dehydrogenase family.</text>
</comment>
<dbReference type="PIRSF" id="PIRSF500136">
    <property type="entry name" value="UDP_ManNAc_DH"/>
    <property type="match status" value="1"/>
</dbReference>
<sequence length="269" mass="29009">MTLKPLNKPQIAVMGVGWVGGAMARYFESAGRQPLLYDPAKGLGRPEDLAAADIVFVCVPTPFDKQGGGFDLSYVETAIQSLPGAKTVVIKSTVLPGSTDRLQARWPQHRLLFNPEFLREKTADQDVREPDRQILGVTEQSAAVAEVVMAVLPPAPYTRVMPAKAAELVKYFGNCFLSVKVIFAEQISDLAAKLGVDYDTVRDAAAADPRIGPSHLKVGADGYRGYGGHCFPKDVRALVQLGERLGAEQTLLKTCETINAQLTGGNDHC</sequence>
<dbReference type="EMBL" id="MGEA01000004">
    <property type="protein sequence ID" value="OGL75000.1"/>
    <property type="molecule type" value="Genomic_DNA"/>
</dbReference>
<dbReference type="InterPro" id="IPR036291">
    <property type="entry name" value="NAD(P)-bd_dom_sf"/>
</dbReference>
<evidence type="ECO:0000313" key="5">
    <source>
        <dbReference type="EMBL" id="OGL75000.1"/>
    </source>
</evidence>
<dbReference type="InterPro" id="IPR028359">
    <property type="entry name" value="UDP_ManNAc/GlcNAc_DH"/>
</dbReference>
<feature type="domain" description="UDP-glucose/GDP-mannose dehydrogenase N-terminal" evidence="4">
    <location>
        <begin position="48"/>
        <end position="143"/>
    </location>
</feature>
<evidence type="ECO:0000313" key="6">
    <source>
        <dbReference type="Proteomes" id="UP000177088"/>
    </source>
</evidence>
<dbReference type="PANTHER" id="PTHR43750:SF3">
    <property type="entry name" value="UDP-GLUCOSE 6-DEHYDROGENASE TUAD"/>
    <property type="match status" value="1"/>
</dbReference>
<dbReference type="PANTHER" id="PTHR43750">
    <property type="entry name" value="UDP-GLUCOSE 6-DEHYDROGENASE TUAD"/>
    <property type="match status" value="1"/>
</dbReference>
<proteinExistence type="inferred from homology"/>
<dbReference type="InterPro" id="IPR001732">
    <property type="entry name" value="UDP-Glc/GDP-Man_DH_N"/>
</dbReference>
<dbReference type="SUPFAM" id="SSF51735">
    <property type="entry name" value="NAD(P)-binding Rossmann-fold domains"/>
    <property type="match status" value="1"/>
</dbReference>
<dbReference type="GO" id="GO:0000271">
    <property type="term" value="P:polysaccharide biosynthetic process"/>
    <property type="evidence" value="ECO:0007669"/>
    <property type="project" value="InterPro"/>
</dbReference>
<dbReference type="InterPro" id="IPR008927">
    <property type="entry name" value="6-PGluconate_DH-like_C_sf"/>
</dbReference>
<gene>
    <name evidence="5" type="ORF">A3C96_00055</name>
</gene>
<organism evidence="5 6">
    <name type="scientific">Candidatus Uhrbacteria bacterium RIFCSPHIGHO2_02_FULL_60_10</name>
    <dbReference type="NCBI Taxonomy" id="1802392"/>
    <lineage>
        <taxon>Bacteria</taxon>
        <taxon>Candidatus Uhriibacteriota</taxon>
    </lineage>
</organism>
<dbReference type="Proteomes" id="UP000177088">
    <property type="component" value="Unassembled WGS sequence"/>
</dbReference>
<dbReference type="InterPro" id="IPR014026">
    <property type="entry name" value="UDP-Glc/GDP-Man_DH_dimer"/>
</dbReference>
<dbReference type="Pfam" id="PF03721">
    <property type="entry name" value="UDPG_MGDP_dh_N"/>
    <property type="match status" value="1"/>
</dbReference>
<evidence type="ECO:0000259" key="4">
    <source>
        <dbReference type="Pfam" id="PF03721"/>
    </source>
</evidence>
<dbReference type="GO" id="GO:0016616">
    <property type="term" value="F:oxidoreductase activity, acting on the CH-OH group of donors, NAD or NADP as acceptor"/>
    <property type="evidence" value="ECO:0007669"/>
    <property type="project" value="InterPro"/>
</dbReference>
<evidence type="ECO:0000256" key="2">
    <source>
        <dbReference type="PIRNR" id="PIRNR000124"/>
    </source>
</evidence>
<dbReference type="Gene3D" id="1.20.5.100">
    <property type="entry name" value="Cytochrome c1, transmembrane anchor, C-terminal"/>
    <property type="match status" value="1"/>
</dbReference>
<evidence type="ECO:0000256" key="1">
    <source>
        <dbReference type="ARBA" id="ARBA00006601"/>
    </source>
</evidence>
<dbReference type="Pfam" id="PF00984">
    <property type="entry name" value="UDPG_MGDP_dh"/>
    <property type="match status" value="1"/>
</dbReference>
<accession>A0A1F7U9R3</accession>
<protein>
    <recommendedName>
        <fullName evidence="7">UDP-glucose/GDP-mannose dehydrogenase dimerisation domain-containing protein</fullName>
    </recommendedName>
</protein>
<comment type="caution">
    <text evidence="5">The sequence shown here is derived from an EMBL/GenBank/DDBJ whole genome shotgun (WGS) entry which is preliminary data.</text>
</comment>
<evidence type="ECO:0008006" key="7">
    <source>
        <dbReference type="Google" id="ProtNLM"/>
    </source>
</evidence>
<dbReference type="GO" id="GO:0051287">
    <property type="term" value="F:NAD binding"/>
    <property type="evidence" value="ECO:0007669"/>
    <property type="project" value="InterPro"/>
</dbReference>